<feature type="transmembrane region" description="Helical" evidence="4">
    <location>
        <begin position="57"/>
        <end position="79"/>
    </location>
</feature>
<proteinExistence type="predicted"/>
<evidence type="ECO:0000256" key="4">
    <source>
        <dbReference type="SAM" id="Phobius"/>
    </source>
</evidence>
<evidence type="ECO:0000256" key="3">
    <source>
        <dbReference type="PROSITE-ProRule" id="PRU00023"/>
    </source>
</evidence>
<feature type="signal peptide" evidence="5">
    <location>
        <begin position="1"/>
        <end position="18"/>
    </location>
</feature>
<organism evidence="6 7">
    <name type="scientific">Cladobotryum mycophilum</name>
    <dbReference type="NCBI Taxonomy" id="491253"/>
    <lineage>
        <taxon>Eukaryota</taxon>
        <taxon>Fungi</taxon>
        <taxon>Dikarya</taxon>
        <taxon>Ascomycota</taxon>
        <taxon>Pezizomycotina</taxon>
        <taxon>Sordariomycetes</taxon>
        <taxon>Hypocreomycetidae</taxon>
        <taxon>Hypocreales</taxon>
        <taxon>Hypocreaceae</taxon>
        <taxon>Cladobotryum</taxon>
    </lineage>
</organism>
<dbReference type="EMBL" id="JAVFKD010000015">
    <property type="protein sequence ID" value="KAK5988872.1"/>
    <property type="molecule type" value="Genomic_DNA"/>
</dbReference>
<reference evidence="6 7" key="1">
    <citation type="submission" date="2024-01" db="EMBL/GenBank/DDBJ databases">
        <title>Complete genome of Cladobotryum mycophilum ATHUM6906.</title>
        <authorList>
            <person name="Christinaki A.C."/>
            <person name="Myridakis A.I."/>
            <person name="Kouvelis V.N."/>
        </authorList>
    </citation>
    <scope>NUCLEOTIDE SEQUENCE [LARGE SCALE GENOMIC DNA]</scope>
    <source>
        <strain evidence="6 7">ATHUM6906</strain>
    </source>
</reference>
<keyword evidence="4" id="KW-1133">Transmembrane helix</keyword>
<evidence type="ECO:0000313" key="7">
    <source>
        <dbReference type="Proteomes" id="UP001338125"/>
    </source>
</evidence>
<dbReference type="InterPro" id="IPR036770">
    <property type="entry name" value="Ankyrin_rpt-contain_sf"/>
</dbReference>
<feature type="repeat" description="ANK" evidence="3">
    <location>
        <begin position="992"/>
        <end position="1016"/>
    </location>
</feature>
<keyword evidence="4" id="KW-0812">Transmembrane</keyword>
<dbReference type="Pfam" id="PF12796">
    <property type="entry name" value="Ank_2"/>
    <property type="match status" value="1"/>
</dbReference>
<dbReference type="PANTHER" id="PTHR24173">
    <property type="entry name" value="ANKYRIN REPEAT CONTAINING"/>
    <property type="match status" value="1"/>
</dbReference>
<feature type="transmembrane region" description="Helical" evidence="4">
    <location>
        <begin position="191"/>
        <end position="218"/>
    </location>
</feature>
<dbReference type="InterPro" id="IPR002110">
    <property type="entry name" value="Ankyrin_rpt"/>
</dbReference>
<dbReference type="Gene3D" id="1.25.40.20">
    <property type="entry name" value="Ankyrin repeat-containing domain"/>
    <property type="match status" value="2"/>
</dbReference>
<dbReference type="PROSITE" id="PS50297">
    <property type="entry name" value="ANK_REP_REGION"/>
    <property type="match status" value="5"/>
</dbReference>
<feature type="repeat" description="ANK" evidence="3">
    <location>
        <begin position="922"/>
        <end position="946"/>
    </location>
</feature>
<keyword evidence="7" id="KW-1185">Reference proteome</keyword>
<feature type="repeat" description="ANK" evidence="3">
    <location>
        <begin position="1059"/>
        <end position="1083"/>
    </location>
</feature>
<protein>
    <submittedName>
        <fullName evidence="6">Alpha-latrotoxin-Lh1a-like protein</fullName>
    </submittedName>
</protein>
<evidence type="ECO:0000256" key="2">
    <source>
        <dbReference type="ARBA" id="ARBA00023043"/>
    </source>
</evidence>
<keyword evidence="5" id="KW-0732">Signal</keyword>
<feature type="repeat" description="ANK" evidence="3">
    <location>
        <begin position="1093"/>
        <end position="1117"/>
    </location>
</feature>
<feature type="chain" id="PRO_5045121828" evidence="5">
    <location>
        <begin position="19"/>
        <end position="1202"/>
    </location>
</feature>
<keyword evidence="4" id="KW-0472">Membrane</keyword>
<accession>A0ABR0S9M9</accession>
<evidence type="ECO:0000313" key="6">
    <source>
        <dbReference type="EMBL" id="KAK5988872.1"/>
    </source>
</evidence>
<feature type="transmembrane region" description="Helical" evidence="4">
    <location>
        <begin position="321"/>
        <end position="338"/>
    </location>
</feature>
<comment type="caution">
    <text evidence="6">The sequence shown here is derived from an EMBL/GenBank/DDBJ whole genome shotgun (WGS) entry which is preliminary data.</text>
</comment>
<gene>
    <name evidence="6" type="ORF">PT974_10369</name>
</gene>
<dbReference type="SMART" id="SM00248">
    <property type="entry name" value="ANK"/>
    <property type="match status" value="8"/>
</dbReference>
<sequence>MFYQNPLLILLFLPLVHADGWDDFSNNLATDLAPILSLFGEQVTKQYLSESITMVDYFIFAMAPMGILTAVVSAIRVCGSPSLRAFIGRAQEGGGNAEAELCSSTSRDVCELYNNGGIARVFGRPKILEVVYDPSYARDGKWEAGIFTFHEYIKTEAGKKEWNGQLDPEDAREPFAPNLSLNVGIKRQSQAVFLAVAMLGLLLQVTVLILAAVVTYYLRWDKDGKRPDSYACPLTIAGTVLVCSGCFLCAFLVGQSTNEQVFCRTTDSRTLPKHPSSIYWIQPGNQVLGDQIFDPFCSTDEAEPLREYISSFKERSKTSELKVWTAVGTTVIGFVLQFVGLRGIHSAVSVAQLGAIMLMSLARSALRMKRLKTEDNLLAGRPDEVTGYELDWLALLIGYEAIKRDLKPQTPNEPDELPRYFWGVSGIPNHGERLKPGSPLNQEPGAASKLLALRTRLAKLTQSVGTKSGKSANFDVKMVEVREEAQRLATAIETAANTIFKDKGANFLSDWKEALSMQWGITCHTSSLSVRTTQNDNSPPAYDETQYYDTIHICLKRQSPEYPWELVERLEIESILGLWLWSLKSDPIVETCDSQGFTVSWAHEIPTRRIVSMKKDFTALDLTMWLSDGLPGVMESPLDFHSGQVRRVDPSSIWIGEIGRPFRTMDSPDILTEIHRSNVNRLFGWPADTLQISDRLSVWTIPERCSLLRLCSQQILALFITSTLDIASELGDTKVCEGTSSFYLENNLVSEMAKSFTDHQLGTAEEALLCILPQITAMLQPPAKTALDAAQKAATQYRRAKKWSQADAILKWAWKICMESQATEETMEAATSLCDLCWWALAIEDDEQMRKSFGHDVIRWLALQRSGQPPCVSEIIDRYTKVSELIIGTANSSSQMVHDDLISAMNGEDVTETLFFLSRSTSEEQPLSYASERGHDEVVKLLLESGRVDANLPNWYGRIPLHSATNSVYSNEKTIRLLIESGQSNVEMVDSEGQTPLLWAAESSHTQNVKALIDVGNADVTKTNGEGWTALHLAVHKGRKETVKLLLEYEKVDPNVKNRGITPLLLAVRGNRSEIVKLLLDTGKVDADCKDNNGRTPLWQAVSTENTEIVKLLLDTGKVDVDYKDNNGRTPRSWAMISRYTSPEMVKLLLDSGKVNVFSKDKNGETPLSYAEKNGNEKNRLEFTQVIKNHITCLEDTLSKTE</sequence>
<evidence type="ECO:0000256" key="5">
    <source>
        <dbReference type="SAM" id="SignalP"/>
    </source>
</evidence>
<keyword evidence="1" id="KW-0677">Repeat</keyword>
<feature type="transmembrane region" description="Helical" evidence="4">
    <location>
        <begin position="230"/>
        <end position="254"/>
    </location>
</feature>
<name>A0ABR0S9M9_9HYPO</name>
<evidence type="ECO:0000256" key="1">
    <source>
        <dbReference type="ARBA" id="ARBA00022737"/>
    </source>
</evidence>
<dbReference type="Proteomes" id="UP001338125">
    <property type="component" value="Unassembled WGS sequence"/>
</dbReference>
<dbReference type="SUPFAM" id="SSF48403">
    <property type="entry name" value="Ankyrin repeat"/>
    <property type="match status" value="1"/>
</dbReference>
<dbReference type="PROSITE" id="PS50088">
    <property type="entry name" value="ANK_REPEAT"/>
    <property type="match status" value="5"/>
</dbReference>
<dbReference type="PANTHER" id="PTHR24173:SF74">
    <property type="entry name" value="ANKYRIN REPEAT DOMAIN-CONTAINING PROTEIN 16"/>
    <property type="match status" value="1"/>
</dbReference>
<feature type="repeat" description="ANK" evidence="3">
    <location>
        <begin position="1026"/>
        <end position="1048"/>
    </location>
</feature>
<keyword evidence="2 3" id="KW-0040">ANK repeat</keyword>
<dbReference type="Pfam" id="PF00023">
    <property type="entry name" value="Ank"/>
    <property type="match status" value="3"/>
</dbReference>